<organism evidence="3 4">
    <name type="scientific">Salarias fasciatus</name>
    <name type="common">Jewelled blenny</name>
    <name type="synonym">Blennius fasciatus</name>
    <dbReference type="NCBI Taxonomy" id="181472"/>
    <lineage>
        <taxon>Eukaryota</taxon>
        <taxon>Metazoa</taxon>
        <taxon>Chordata</taxon>
        <taxon>Craniata</taxon>
        <taxon>Vertebrata</taxon>
        <taxon>Euteleostomi</taxon>
        <taxon>Actinopterygii</taxon>
        <taxon>Neopterygii</taxon>
        <taxon>Teleostei</taxon>
        <taxon>Neoteleostei</taxon>
        <taxon>Acanthomorphata</taxon>
        <taxon>Ovalentaria</taxon>
        <taxon>Blenniimorphae</taxon>
        <taxon>Blenniiformes</taxon>
        <taxon>Blennioidei</taxon>
        <taxon>Blenniidae</taxon>
        <taxon>Salariinae</taxon>
        <taxon>Salarias</taxon>
    </lineage>
</organism>
<sequence>MAFVHYKFFSQVSFKTLVFHRSQVTLSELKREIMSREKLHGRNSDLQVTDEQSKTGNDGDICTALLRPSQQIRLNQSISQ</sequence>
<dbReference type="Pfam" id="PF08783">
    <property type="entry name" value="DWNN"/>
    <property type="match status" value="1"/>
</dbReference>
<keyword evidence="4" id="KW-1185">Reference proteome</keyword>
<evidence type="ECO:0000313" key="3">
    <source>
        <dbReference type="Ensembl" id="ENSSFAP00005049333.1"/>
    </source>
</evidence>
<reference evidence="3" key="2">
    <citation type="submission" date="2025-08" db="UniProtKB">
        <authorList>
            <consortium name="Ensembl"/>
        </authorList>
    </citation>
    <scope>IDENTIFICATION</scope>
</reference>
<dbReference type="Proteomes" id="UP000472267">
    <property type="component" value="Chromosome 23"/>
</dbReference>
<dbReference type="Ensembl" id="ENSSFAT00005050960.1">
    <property type="protein sequence ID" value="ENSSFAP00005049333.1"/>
    <property type="gene ID" value="ENSSFAG00005023870.1"/>
</dbReference>
<feature type="compositionally biased region" description="Polar residues" evidence="1">
    <location>
        <begin position="44"/>
        <end position="56"/>
    </location>
</feature>
<dbReference type="SMART" id="SM01180">
    <property type="entry name" value="DWNN"/>
    <property type="match status" value="1"/>
</dbReference>
<dbReference type="AlphaFoldDB" id="A0A672J531"/>
<accession>A0A672J531</accession>
<dbReference type="GO" id="GO:0008270">
    <property type="term" value="F:zinc ion binding"/>
    <property type="evidence" value="ECO:0007669"/>
    <property type="project" value="InterPro"/>
</dbReference>
<dbReference type="FunCoup" id="A0A672J531">
    <property type="interactions" value="16"/>
</dbReference>
<feature type="domain" description="DWNN" evidence="2">
    <location>
        <begin position="4"/>
        <end position="80"/>
    </location>
</feature>
<dbReference type="InParanoid" id="A0A672J531"/>
<feature type="region of interest" description="Disordered" evidence="1">
    <location>
        <begin position="40"/>
        <end position="60"/>
    </location>
</feature>
<dbReference type="InterPro" id="IPR014891">
    <property type="entry name" value="DWNN_domain"/>
</dbReference>
<evidence type="ECO:0000259" key="2">
    <source>
        <dbReference type="PROSITE" id="PS51282"/>
    </source>
</evidence>
<protein>
    <recommendedName>
        <fullName evidence="2">DWNN domain-containing protein</fullName>
    </recommendedName>
</protein>
<evidence type="ECO:0000256" key="1">
    <source>
        <dbReference type="SAM" id="MobiDB-lite"/>
    </source>
</evidence>
<dbReference type="Gene3D" id="3.10.20.90">
    <property type="entry name" value="Phosphatidylinositol 3-kinase Catalytic Subunit, Chain A, domain 1"/>
    <property type="match status" value="1"/>
</dbReference>
<reference evidence="3" key="3">
    <citation type="submission" date="2025-09" db="UniProtKB">
        <authorList>
            <consortium name="Ensembl"/>
        </authorList>
    </citation>
    <scope>IDENTIFICATION</scope>
</reference>
<proteinExistence type="predicted"/>
<name>A0A672J531_SALFA</name>
<dbReference type="PROSITE" id="PS51282">
    <property type="entry name" value="DWNN"/>
    <property type="match status" value="1"/>
</dbReference>
<reference evidence="3" key="1">
    <citation type="submission" date="2019-06" db="EMBL/GenBank/DDBJ databases">
        <authorList>
            <consortium name="Wellcome Sanger Institute Data Sharing"/>
        </authorList>
    </citation>
    <scope>NUCLEOTIDE SEQUENCE [LARGE SCALE GENOMIC DNA]</scope>
</reference>
<evidence type="ECO:0000313" key="4">
    <source>
        <dbReference type="Proteomes" id="UP000472267"/>
    </source>
</evidence>